<feature type="domain" description="PIN like" evidence="1">
    <location>
        <begin position="6"/>
        <end position="166"/>
    </location>
</feature>
<reference evidence="3 4" key="1">
    <citation type="journal article" date="2016" name="Microbiol. Immunol.">
        <title>Complete genome sequence of Streptococcus troglodytae TKU31 isolated from the oral cavity of a chimpanzee (Pan troglodytes).</title>
        <authorList>
            <person name="Okamoto M."/>
            <person name="Naito M."/>
            <person name="Miyanohara M."/>
            <person name="Imai S."/>
            <person name="Nomura Y."/>
            <person name="Saito W."/>
            <person name="Momoi Y."/>
            <person name="Takada K."/>
            <person name="Miyabe-Nishiwaki T."/>
            <person name="Tomonaga M."/>
            <person name="Hanada N."/>
        </authorList>
    </citation>
    <scope>NUCLEOTIDE SEQUENCE [LARGE SCALE GENOMIC DNA]</scope>
    <source>
        <strain evidence="4">TKU 31</strain>
    </source>
</reference>
<sequence length="323" mass="37334">MKKEIEETISNKLPEIQREVENNITSINNVVSKYIKQLNKEIIEPLISRDYIKKSEMNIKYYSEVLFEKCLGEKYSAQKIKNIGIEGEKRFKNNIPPGFQDDEKFKNIVIDGEIFQNKFGDYAIWKDIIEYCKNKISINDKFTNVVIVSDDKKEDWRSNKQSMRSELKQEFYFETGLPISMLSSAEFIEKVSNNRELANVARKTVQALDQELTKQKDLDIEAINNGNYESLVGIWKNSRGDILDIKFDGQVNDDMKLVKIKNLNSTNKVPCIGIGNGYTGAALVLFKIGFKNPYGDQSDISKARLILTQNEGDYPAEMYYYRQ</sequence>
<dbReference type="InterPro" id="IPR046254">
    <property type="entry name" value="DUF6287"/>
</dbReference>
<dbReference type="InterPro" id="IPR041578">
    <property type="entry name" value="PIN_8"/>
</dbReference>
<dbReference type="KEGG" id="strg:SRT_05460"/>
<proteinExistence type="predicted"/>
<keyword evidence="4" id="KW-1185">Reference proteome</keyword>
<dbReference type="Pfam" id="PF18476">
    <property type="entry name" value="PIN_8"/>
    <property type="match status" value="1"/>
</dbReference>
<evidence type="ECO:0000259" key="2">
    <source>
        <dbReference type="Pfam" id="PF19804"/>
    </source>
</evidence>
<evidence type="ECO:0000313" key="3">
    <source>
        <dbReference type="EMBL" id="BAQ23807.1"/>
    </source>
</evidence>
<gene>
    <name evidence="3" type="ORF">SRT_05460</name>
</gene>
<accession>A0A1L7LHZ1</accession>
<evidence type="ECO:0000313" key="4">
    <source>
        <dbReference type="Proteomes" id="UP000217758"/>
    </source>
</evidence>
<dbReference type="Pfam" id="PF19804">
    <property type="entry name" value="DUF6287"/>
    <property type="match status" value="1"/>
</dbReference>
<dbReference type="AlphaFoldDB" id="A0A1L7LHZ1"/>
<evidence type="ECO:0000259" key="1">
    <source>
        <dbReference type="Pfam" id="PF18476"/>
    </source>
</evidence>
<dbReference type="Proteomes" id="UP000217758">
    <property type="component" value="Chromosome"/>
</dbReference>
<organism evidence="3 4">
    <name type="scientific">Streptococcus troglodytae</name>
    <dbReference type="NCBI Taxonomy" id="1111760"/>
    <lineage>
        <taxon>Bacteria</taxon>
        <taxon>Bacillati</taxon>
        <taxon>Bacillota</taxon>
        <taxon>Bacilli</taxon>
        <taxon>Lactobacillales</taxon>
        <taxon>Streptococcaceae</taxon>
        <taxon>Streptococcus</taxon>
    </lineage>
</organism>
<feature type="domain" description="DUF6287" evidence="2">
    <location>
        <begin position="217"/>
        <end position="249"/>
    </location>
</feature>
<protein>
    <submittedName>
        <fullName evidence="3">Putative lipoprotein</fullName>
    </submittedName>
</protein>
<name>A0A1L7LHZ1_9STRE</name>
<dbReference type="EMBL" id="AP014612">
    <property type="protein sequence ID" value="BAQ23807.1"/>
    <property type="molecule type" value="Genomic_DNA"/>
</dbReference>
<keyword evidence="3" id="KW-0449">Lipoprotein</keyword>